<accession>A0A2A6E3V7</accession>
<name>A0A2A6E3V7_9BACL</name>
<dbReference type="SUPFAM" id="SSF54403">
    <property type="entry name" value="Cystatin/monellin"/>
    <property type="match status" value="1"/>
</dbReference>
<protein>
    <recommendedName>
        <fullName evidence="3">DUF5590 domain-containing protein</fullName>
    </recommendedName>
</protein>
<sequence length="165" mass="18662">MTAMKPGAKWTLGVLAAAMLAAAFTVSTYRTIRAPVDAFERSALNRLQATGLIADIERTSVFFGDEPVLVAFGQTRDGRRTVTWATPTVTHAVYADEGVGEDDVRRAVADRVPGARVIRVLPGIYQGEYVWEVYYRAERDGRERSFYDYYRFEDGRWLETIRLLD</sequence>
<dbReference type="AlphaFoldDB" id="A0A2A6E3V7"/>
<dbReference type="InterPro" id="IPR046350">
    <property type="entry name" value="Cystatin_sf"/>
</dbReference>
<reference evidence="1 2" key="1">
    <citation type="submission" date="2016-12" db="EMBL/GenBank/DDBJ databases">
        <title>Candidatus Reconcilibacillus cellulovorans genome.</title>
        <authorList>
            <person name="Kolinko S."/>
            <person name="Wu Y.-W."/>
            <person name="Tachea F."/>
            <person name="Denzel E."/>
            <person name="Hiras J."/>
            <person name="Baecker N."/>
            <person name="Chan L.J."/>
            <person name="Eichorst S.A."/>
            <person name="Frey D."/>
            <person name="Adams P.D."/>
            <person name="Pray T."/>
            <person name="Tanjore D."/>
            <person name="Petzold C.J."/>
            <person name="Gladden J.M."/>
            <person name="Simmons B.A."/>
            <person name="Singer S.W."/>
        </authorList>
    </citation>
    <scope>NUCLEOTIDE SEQUENCE [LARGE SCALE GENOMIC DNA]</scope>
    <source>
        <strain evidence="1">JTherm</strain>
    </source>
</reference>
<comment type="caution">
    <text evidence="1">The sequence shown here is derived from an EMBL/GenBank/DDBJ whole genome shotgun (WGS) entry which is preliminary data.</text>
</comment>
<dbReference type="Proteomes" id="UP000243688">
    <property type="component" value="Unassembled WGS sequence"/>
</dbReference>
<dbReference type="Gene3D" id="3.10.450.40">
    <property type="match status" value="1"/>
</dbReference>
<proteinExistence type="predicted"/>
<evidence type="ECO:0000313" key="1">
    <source>
        <dbReference type="EMBL" id="PDO11663.1"/>
    </source>
</evidence>
<gene>
    <name evidence="1" type="ORF">BLM47_00645</name>
</gene>
<evidence type="ECO:0008006" key="3">
    <source>
        <dbReference type="Google" id="ProtNLM"/>
    </source>
</evidence>
<evidence type="ECO:0000313" key="2">
    <source>
        <dbReference type="Proteomes" id="UP000243688"/>
    </source>
</evidence>
<organism evidence="1 2">
    <name type="scientific">Candidatus Reconcilbacillus cellulovorans</name>
    <dbReference type="NCBI Taxonomy" id="1906605"/>
    <lineage>
        <taxon>Bacteria</taxon>
        <taxon>Bacillati</taxon>
        <taxon>Bacillota</taxon>
        <taxon>Bacilli</taxon>
        <taxon>Bacillales</taxon>
        <taxon>Paenibacillaceae</taxon>
        <taxon>Candidatus Reconcilbacillus</taxon>
    </lineage>
</organism>
<dbReference type="EMBL" id="MOXJ01000001">
    <property type="protein sequence ID" value="PDO11663.1"/>
    <property type="molecule type" value="Genomic_DNA"/>
</dbReference>